<name>A0ABV6YKK7_UNCEI</name>
<evidence type="ECO:0000256" key="3">
    <source>
        <dbReference type="ARBA" id="ARBA00022989"/>
    </source>
</evidence>
<keyword evidence="4 5" id="KW-0472">Membrane</keyword>
<organism evidence="7 8">
    <name type="scientific">Eiseniibacteriota bacterium</name>
    <dbReference type="NCBI Taxonomy" id="2212470"/>
    <lineage>
        <taxon>Bacteria</taxon>
        <taxon>Candidatus Eiseniibacteriota</taxon>
    </lineage>
</organism>
<evidence type="ECO:0000256" key="4">
    <source>
        <dbReference type="ARBA" id="ARBA00023136"/>
    </source>
</evidence>
<protein>
    <submittedName>
        <fullName evidence="7">Rhomboid family intramembrane serine protease</fullName>
        <ecNumber evidence="7">3.4.21.105</ecNumber>
    </submittedName>
</protein>
<dbReference type="InterPro" id="IPR035952">
    <property type="entry name" value="Rhomboid-like_sf"/>
</dbReference>
<keyword evidence="7" id="KW-0378">Hydrolase</keyword>
<keyword evidence="2 5" id="KW-0812">Transmembrane</keyword>
<dbReference type="GO" id="GO:0008233">
    <property type="term" value="F:peptidase activity"/>
    <property type="evidence" value="ECO:0007669"/>
    <property type="project" value="UniProtKB-KW"/>
</dbReference>
<gene>
    <name evidence="7" type="ORF">ACFL6M_04650</name>
</gene>
<dbReference type="SUPFAM" id="SSF144091">
    <property type="entry name" value="Rhomboid-like"/>
    <property type="match status" value="1"/>
</dbReference>
<dbReference type="EMBL" id="JBHPKH010000046">
    <property type="protein sequence ID" value="MFC1572871.1"/>
    <property type="molecule type" value="Genomic_DNA"/>
</dbReference>
<evidence type="ECO:0000256" key="5">
    <source>
        <dbReference type="SAM" id="Phobius"/>
    </source>
</evidence>
<dbReference type="Proteomes" id="UP001593833">
    <property type="component" value="Unassembled WGS sequence"/>
</dbReference>
<feature type="transmembrane region" description="Helical" evidence="5">
    <location>
        <begin position="208"/>
        <end position="226"/>
    </location>
</feature>
<reference evidence="7 8" key="1">
    <citation type="submission" date="2024-09" db="EMBL/GenBank/DDBJ databases">
        <authorList>
            <person name="D'Angelo T."/>
        </authorList>
    </citation>
    <scope>NUCLEOTIDE SEQUENCE [LARGE SCALE GENOMIC DNA]</scope>
    <source>
        <strain evidence="7">SAG AM-320-E07</strain>
    </source>
</reference>
<keyword evidence="8" id="KW-1185">Reference proteome</keyword>
<feature type="transmembrane region" description="Helical" evidence="5">
    <location>
        <begin position="66"/>
        <end position="84"/>
    </location>
</feature>
<evidence type="ECO:0000313" key="8">
    <source>
        <dbReference type="Proteomes" id="UP001593833"/>
    </source>
</evidence>
<dbReference type="Pfam" id="PF01694">
    <property type="entry name" value="Rhomboid"/>
    <property type="match status" value="1"/>
</dbReference>
<keyword evidence="3 5" id="KW-1133">Transmembrane helix</keyword>
<feature type="domain" description="Peptidase S54 rhomboid" evidence="6">
    <location>
        <begin position="112"/>
        <end position="250"/>
    </location>
</feature>
<feature type="transmembrane region" description="Helical" evidence="5">
    <location>
        <begin position="150"/>
        <end position="167"/>
    </location>
</feature>
<dbReference type="EC" id="3.4.21.105" evidence="7"/>
<evidence type="ECO:0000313" key="7">
    <source>
        <dbReference type="EMBL" id="MFC1572871.1"/>
    </source>
</evidence>
<sequence>MPSYQVLFSGSLECKHRWSNWSSLGTDHSFRRTVSEATASEMTDYYLDRPRRTTTQDQSGRQIAQFSFVLGLLWVIASIALAIAGRGQPADEQLAVTWFALGNHPQSSSPMLLQLLTYPFIHDLGIHLIFSVIGLRNLTQIGQLCTNLDGFIRLYVFGTVFGGLAFVRVAEITSLETPLIGATLALHTMIGAFAVFKPNMTVKLFFLFDVRLVWIAIGIGSIWILLLRGNAAFAAGQLTGLGTGVLYALVDRFLRGRFGQ</sequence>
<proteinExistence type="predicted"/>
<comment type="subcellular location">
    <subcellularLocation>
        <location evidence="1">Membrane</location>
        <topology evidence="1">Multi-pass membrane protein</topology>
    </subcellularLocation>
</comment>
<evidence type="ECO:0000256" key="2">
    <source>
        <dbReference type="ARBA" id="ARBA00022692"/>
    </source>
</evidence>
<accession>A0ABV6YKK7</accession>
<dbReference type="GO" id="GO:0006508">
    <property type="term" value="P:proteolysis"/>
    <property type="evidence" value="ECO:0007669"/>
    <property type="project" value="UniProtKB-KW"/>
</dbReference>
<feature type="transmembrane region" description="Helical" evidence="5">
    <location>
        <begin position="120"/>
        <end position="138"/>
    </location>
</feature>
<dbReference type="Gene3D" id="1.20.1540.10">
    <property type="entry name" value="Rhomboid-like"/>
    <property type="match status" value="1"/>
</dbReference>
<evidence type="ECO:0000259" key="6">
    <source>
        <dbReference type="Pfam" id="PF01694"/>
    </source>
</evidence>
<evidence type="ECO:0000256" key="1">
    <source>
        <dbReference type="ARBA" id="ARBA00004141"/>
    </source>
</evidence>
<comment type="caution">
    <text evidence="7">The sequence shown here is derived from an EMBL/GenBank/DDBJ whole genome shotgun (WGS) entry which is preliminary data.</text>
</comment>
<keyword evidence="7" id="KW-0645">Protease</keyword>
<dbReference type="InterPro" id="IPR022764">
    <property type="entry name" value="Peptidase_S54_rhomboid_dom"/>
</dbReference>
<feature type="transmembrane region" description="Helical" evidence="5">
    <location>
        <begin position="179"/>
        <end position="196"/>
    </location>
</feature>
<feature type="transmembrane region" description="Helical" evidence="5">
    <location>
        <begin position="232"/>
        <end position="250"/>
    </location>
</feature>